<protein>
    <submittedName>
        <fullName evidence="2">Uncharacterized protein</fullName>
    </submittedName>
</protein>
<evidence type="ECO:0000313" key="2">
    <source>
        <dbReference type="EMBL" id="UQC77591.1"/>
    </source>
</evidence>
<feature type="region of interest" description="Disordered" evidence="1">
    <location>
        <begin position="1"/>
        <end position="27"/>
    </location>
</feature>
<dbReference type="GeneID" id="73337097"/>
<feature type="region of interest" description="Disordered" evidence="1">
    <location>
        <begin position="61"/>
        <end position="87"/>
    </location>
</feature>
<dbReference type="EMBL" id="CP019474">
    <property type="protein sequence ID" value="UQC77591.1"/>
    <property type="molecule type" value="Genomic_DNA"/>
</dbReference>
<dbReference type="KEGG" id="clup:CLUP02_03060"/>
<sequence>MANEQNSDHKGGNPSCHADESRYSASPRSIPSIGYEIWASKPAASRASHHHPTLAVAALSQPETTAVSTRAPCAIPTGLERRSGDPDPKLVTAMAMAMHIARQKNQPLQHNIRHFMHFITSKHRPRPGCGLRQANDGLRCHLLSSLIPCERAHGARSFLHPAWLPTSKRQYSRHHKRQNQPCTSPLAGGVQRLSSLPALDTDCWPIAWAALRWERGRCIAGGIAQSVWGIVMLAIAEPQSKNEQQSLAMSNLRDTTGFWPRVRSCDGIGLALHSHHIKQTQPAGGVWEPGCRQPPRQGQQATQIKGTRSNMQTVFWTEYPFGTSLQRTTGTTAATSLPYNTEYISNVRLMKTPWPLSTYQSAPGLPSRLVCTPVYDFLKSQSQVEDAFDNVSNPIFGSDQPQINHTVVAPYSQSQFFRFWDLSKGLSTFLTALPRADGFGSGGAACANTLISLLPKKGLLPEVETVVNGLDQNALNQQLCSNGCFVLKSGLQTLPDKANPRRIHRTQLFQNTRTEEKHPMVNAVSVYIGSTIIECCGRGIKPSWKLSDWLNPRTPRHTHEGSLGHVTDVSCDRAIDGWLEESKAKGKQQQSSSAWFLQPKAWESLGWTFESCSLPSHSSTDSRGYVKYLSLRRSRTLFRTRTRMRYLNSVRIGLKGVGVSAADGIAALAHNSTFACLPLLPSRRLPDPPYCLGWLLDRNFGGGEGAWTGSRKDKQGSAITSGLPWLLLSWPTPQSPLHENIVCPSIHLIRRHTRQTHHQLDTRHAHTRTLAYELEPELQQPVAEPYAPLQLCDTPPFAFVTGVPFPVKMSRSHDMLDKAAGICRINGAFLGRGREHERWISPINNKMLNREIRELEIFKSRLLTDDEGWSSKRFRKIQDSRYNFLGVIAVLPFTTSGTLILKVGGICRILNPSPVYHVPSLNLLRSGNDGQPGQRPLRTRVGTRPPVPTPGLVDGGLFFIYDLSAARALQATMKGLGWEVYPVSISIIRRRRARPPFGQFHLHYVHHNRPGPGWEPTSSRGAQCFSHLFHSSSCILVTFFLVQTPIHAVLLAHPQVPPRASIISPLPAKGNATEAILGPGPDWGVGTDGVVLRPWSRWAIPSSFLFLIDGLLQGIKHPWAVRFFLSSPVQFTLLYYGYLTSTSLPTNLLSVKVSTFQCAQITVLICPIWPVAGSSSSSSSTLLSHFLFWHHICAPLPVKLPAQDLFPSSKIYKRTAIPPCIYLQHHRPSSHSSCLLIHGWDHLTITSASFYRFYFFTPLSVVDEQ</sequence>
<gene>
    <name evidence="2" type="ORF">CLUP02_03060</name>
</gene>
<accession>A0A9Q8SIM5</accession>
<organism evidence="2 3">
    <name type="scientific">Colletotrichum lupini</name>
    <dbReference type="NCBI Taxonomy" id="145971"/>
    <lineage>
        <taxon>Eukaryota</taxon>
        <taxon>Fungi</taxon>
        <taxon>Dikarya</taxon>
        <taxon>Ascomycota</taxon>
        <taxon>Pezizomycotina</taxon>
        <taxon>Sordariomycetes</taxon>
        <taxon>Hypocreomycetidae</taxon>
        <taxon>Glomerellales</taxon>
        <taxon>Glomerellaceae</taxon>
        <taxon>Colletotrichum</taxon>
        <taxon>Colletotrichum acutatum species complex</taxon>
    </lineage>
</organism>
<evidence type="ECO:0000313" key="3">
    <source>
        <dbReference type="Proteomes" id="UP000830671"/>
    </source>
</evidence>
<dbReference type="Proteomes" id="UP000830671">
    <property type="component" value="Chromosome 2"/>
</dbReference>
<proteinExistence type="predicted"/>
<name>A0A9Q8SIM5_9PEZI</name>
<evidence type="ECO:0000256" key="1">
    <source>
        <dbReference type="SAM" id="MobiDB-lite"/>
    </source>
</evidence>
<reference evidence="2" key="1">
    <citation type="journal article" date="2021" name="Mol. Plant Microbe Interact.">
        <title>Complete Genome Sequence of the Plant-Pathogenic Fungus Colletotrichum lupini.</title>
        <authorList>
            <person name="Baroncelli R."/>
            <person name="Pensec F."/>
            <person name="Da Lio D."/>
            <person name="Boufleur T."/>
            <person name="Vicente I."/>
            <person name="Sarrocco S."/>
            <person name="Picot A."/>
            <person name="Baraldi E."/>
            <person name="Sukno S."/>
            <person name="Thon M."/>
            <person name="Le Floch G."/>
        </authorList>
    </citation>
    <scope>NUCLEOTIDE SEQUENCE</scope>
    <source>
        <strain evidence="2">IMI 504893</strain>
    </source>
</reference>
<dbReference type="RefSeq" id="XP_049139230.1">
    <property type="nucleotide sequence ID" value="XM_049282087.1"/>
</dbReference>
<feature type="region of interest" description="Disordered" evidence="1">
    <location>
        <begin position="926"/>
        <end position="945"/>
    </location>
</feature>
<keyword evidence="3" id="KW-1185">Reference proteome</keyword>
<dbReference type="AlphaFoldDB" id="A0A9Q8SIM5"/>
<feature type="compositionally biased region" description="Low complexity" evidence="1">
    <location>
        <begin position="935"/>
        <end position="944"/>
    </location>
</feature>
<feature type="compositionally biased region" description="Basic and acidic residues" evidence="1">
    <location>
        <begin position="1"/>
        <end position="22"/>
    </location>
</feature>